<proteinExistence type="predicted"/>
<dbReference type="InParanoid" id="E9H0F8"/>
<gene>
    <name evidence="1" type="ORF">DAPPUDRAFT_108529</name>
</gene>
<sequence length="149" mass="16478">MAESVVPALTSIAEEEEVVFDDTITDPARLKRFRTTAKMIHTNAGKKLMQSVKVGEAWRSITTATFSATLLTARKTISTEKGIGSRPSSTTTKQSWLSVTTIWLKLIPNHPPRFREPHHGIPASPHGIPASPHVKLEFTKLNERRGKPS</sequence>
<evidence type="ECO:0000313" key="2">
    <source>
        <dbReference type="Proteomes" id="UP000000305"/>
    </source>
</evidence>
<dbReference type="Proteomes" id="UP000000305">
    <property type="component" value="Unassembled WGS sequence"/>
</dbReference>
<dbReference type="HOGENOM" id="CLU_1751538_0_0_1"/>
<reference evidence="1 2" key="1">
    <citation type="journal article" date="2011" name="Science">
        <title>The ecoresponsive genome of Daphnia pulex.</title>
        <authorList>
            <person name="Colbourne J.K."/>
            <person name="Pfrender M.E."/>
            <person name="Gilbert D."/>
            <person name="Thomas W.K."/>
            <person name="Tucker A."/>
            <person name="Oakley T.H."/>
            <person name="Tokishita S."/>
            <person name="Aerts A."/>
            <person name="Arnold G.J."/>
            <person name="Basu M.K."/>
            <person name="Bauer D.J."/>
            <person name="Caceres C.E."/>
            <person name="Carmel L."/>
            <person name="Casola C."/>
            <person name="Choi J.H."/>
            <person name="Detter J.C."/>
            <person name="Dong Q."/>
            <person name="Dusheyko S."/>
            <person name="Eads B.D."/>
            <person name="Frohlich T."/>
            <person name="Geiler-Samerotte K.A."/>
            <person name="Gerlach D."/>
            <person name="Hatcher P."/>
            <person name="Jogdeo S."/>
            <person name="Krijgsveld J."/>
            <person name="Kriventseva E.V."/>
            <person name="Kultz D."/>
            <person name="Laforsch C."/>
            <person name="Lindquist E."/>
            <person name="Lopez J."/>
            <person name="Manak J.R."/>
            <person name="Muller J."/>
            <person name="Pangilinan J."/>
            <person name="Patwardhan R.P."/>
            <person name="Pitluck S."/>
            <person name="Pritham E.J."/>
            <person name="Rechtsteiner A."/>
            <person name="Rho M."/>
            <person name="Rogozin I.B."/>
            <person name="Sakarya O."/>
            <person name="Salamov A."/>
            <person name="Schaack S."/>
            <person name="Shapiro H."/>
            <person name="Shiga Y."/>
            <person name="Skalitzky C."/>
            <person name="Smith Z."/>
            <person name="Souvorov A."/>
            <person name="Sung W."/>
            <person name="Tang Z."/>
            <person name="Tsuchiya D."/>
            <person name="Tu H."/>
            <person name="Vos H."/>
            <person name="Wang M."/>
            <person name="Wolf Y.I."/>
            <person name="Yamagata H."/>
            <person name="Yamada T."/>
            <person name="Ye Y."/>
            <person name="Shaw J.R."/>
            <person name="Andrews J."/>
            <person name="Crease T.J."/>
            <person name="Tang H."/>
            <person name="Lucas S.M."/>
            <person name="Robertson H.M."/>
            <person name="Bork P."/>
            <person name="Koonin E.V."/>
            <person name="Zdobnov E.M."/>
            <person name="Grigoriev I.V."/>
            <person name="Lynch M."/>
            <person name="Boore J.L."/>
        </authorList>
    </citation>
    <scope>NUCLEOTIDE SEQUENCE [LARGE SCALE GENOMIC DNA]</scope>
</reference>
<dbReference type="AlphaFoldDB" id="E9H0F8"/>
<protein>
    <submittedName>
        <fullName evidence="1">Uncharacterized protein</fullName>
    </submittedName>
</protein>
<organism evidence="1 2">
    <name type="scientific">Daphnia pulex</name>
    <name type="common">Water flea</name>
    <dbReference type="NCBI Taxonomy" id="6669"/>
    <lineage>
        <taxon>Eukaryota</taxon>
        <taxon>Metazoa</taxon>
        <taxon>Ecdysozoa</taxon>
        <taxon>Arthropoda</taxon>
        <taxon>Crustacea</taxon>
        <taxon>Branchiopoda</taxon>
        <taxon>Diplostraca</taxon>
        <taxon>Cladocera</taxon>
        <taxon>Anomopoda</taxon>
        <taxon>Daphniidae</taxon>
        <taxon>Daphnia</taxon>
    </lineage>
</organism>
<accession>E9H0F8</accession>
<name>E9H0F8_DAPPU</name>
<dbReference type="EMBL" id="GL732580">
    <property type="protein sequence ID" value="EFX74798.1"/>
    <property type="molecule type" value="Genomic_DNA"/>
</dbReference>
<keyword evidence="2" id="KW-1185">Reference proteome</keyword>
<dbReference type="PhylomeDB" id="E9H0F8"/>
<dbReference type="KEGG" id="dpx:DAPPUDRAFT_108529"/>
<evidence type="ECO:0000313" key="1">
    <source>
        <dbReference type="EMBL" id="EFX74798.1"/>
    </source>
</evidence>